<dbReference type="Pfam" id="PF00656">
    <property type="entry name" value="Peptidase_C14"/>
    <property type="match status" value="1"/>
</dbReference>
<sequence>MKNIISIGINNAKGLPPLQSAVSGAEQFAAWGNSQGYTVDLFIDALQRVSQTAIFDRINEIIEERTCEQLIIFFAGHGILKSPSQEIWLLSNAQLNPNESINLTGSIDIARTSGIPYIVFISDACRVLPNEMQFTGNGSVIFPILDDTNQDCAIDILYATRPGNPALEQTGQSNSERFGLFTQALLEVLNGNYPELIKSKQTNESLVNYYNVQELTTNKEYKKLPKGKWSIDSFSSEAHIKSLVAKKASDIKITLKQNPEIRLEYQNPKPSIAEFDDNTAKNILLTYSQTNTENVAPAQAELANKILGNLRGKLTRDSLRNDSFKDIINKLEVPSEYIIDETLYERHVPTDDLYENIDRPDFSDIKPIGNKDLPDPQAKFDTKFLRRLETIYKSKGRDSFETQTGFTIIGTEIQTSLSNSPLEIFKDYENTTHIRIHPQDQSKTALIILQNGNSIPIAILDGYIGTLVFEKETLLTINYTPSQNSYKYHSYLKNEKGIGIARSYVASAANDGFDYIKTFKDDFNKDGQINFSNAGSYLRQDKDIDPSLGLYAVYAFRQEGKIKDIKSVYRFMAIQKNNILFDIAMLASALTDEKNRLAPFCPMLSLGWAYRHQFESLLDPIIIEASNYLVPSLWTTFTPRGTQLIKKLFT</sequence>
<accession>A0ABR7YGP8</accession>
<evidence type="ECO:0000259" key="1">
    <source>
        <dbReference type="Pfam" id="PF00656"/>
    </source>
</evidence>
<keyword evidence="3" id="KW-1185">Reference proteome</keyword>
<evidence type="ECO:0000313" key="3">
    <source>
        <dbReference type="Proteomes" id="UP000651271"/>
    </source>
</evidence>
<reference evidence="2 3" key="1">
    <citation type="submission" date="2020-08" db="EMBL/GenBank/DDBJ databases">
        <title>Sphingobacterium sp. DN04309 isolated from aquaculture water.</title>
        <authorList>
            <person name="Zhang M."/>
        </authorList>
    </citation>
    <scope>NUCLEOTIDE SEQUENCE [LARGE SCALE GENOMIC DNA]</scope>
    <source>
        <strain evidence="2 3">DN04309</strain>
    </source>
</reference>
<dbReference type="RefSeq" id="WP_190302596.1">
    <property type="nucleotide sequence ID" value="NZ_JACOIJ010000027.1"/>
</dbReference>
<proteinExistence type="predicted"/>
<organism evidence="2 3">
    <name type="scientific">Sphingobacterium litopenaei</name>
    <dbReference type="NCBI Taxonomy" id="2763500"/>
    <lineage>
        <taxon>Bacteria</taxon>
        <taxon>Pseudomonadati</taxon>
        <taxon>Bacteroidota</taxon>
        <taxon>Sphingobacteriia</taxon>
        <taxon>Sphingobacteriales</taxon>
        <taxon>Sphingobacteriaceae</taxon>
        <taxon>Sphingobacterium</taxon>
    </lineage>
</organism>
<dbReference type="Gene3D" id="3.40.50.1460">
    <property type="match status" value="1"/>
</dbReference>
<feature type="domain" description="Peptidase C14 caspase" evidence="1">
    <location>
        <begin position="7"/>
        <end position="209"/>
    </location>
</feature>
<protein>
    <submittedName>
        <fullName evidence="2">Caspase family protein</fullName>
    </submittedName>
</protein>
<dbReference type="InterPro" id="IPR011600">
    <property type="entry name" value="Pept_C14_caspase"/>
</dbReference>
<evidence type="ECO:0000313" key="2">
    <source>
        <dbReference type="EMBL" id="MBD1430414.1"/>
    </source>
</evidence>
<dbReference type="EMBL" id="JACOIJ010000027">
    <property type="protein sequence ID" value="MBD1430414.1"/>
    <property type="molecule type" value="Genomic_DNA"/>
</dbReference>
<dbReference type="InterPro" id="IPR029030">
    <property type="entry name" value="Caspase-like_dom_sf"/>
</dbReference>
<name>A0ABR7YGP8_9SPHI</name>
<gene>
    <name evidence="2" type="ORF">H8B04_12720</name>
</gene>
<dbReference type="Proteomes" id="UP000651271">
    <property type="component" value="Unassembled WGS sequence"/>
</dbReference>
<dbReference type="SUPFAM" id="SSF52129">
    <property type="entry name" value="Caspase-like"/>
    <property type="match status" value="1"/>
</dbReference>
<comment type="caution">
    <text evidence="2">The sequence shown here is derived from an EMBL/GenBank/DDBJ whole genome shotgun (WGS) entry which is preliminary data.</text>
</comment>